<name>B0CW08_LACBS</name>
<dbReference type="RefSeq" id="XP_001886794.1">
    <property type="nucleotide sequence ID" value="XM_001886759.1"/>
</dbReference>
<evidence type="ECO:0000313" key="1">
    <source>
        <dbReference type="EMBL" id="EDR02431.1"/>
    </source>
</evidence>
<dbReference type="InterPro" id="IPR038737">
    <property type="entry name" value="SF3b_su1-like"/>
</dbReference>
<reference evidence="2 3" key="1">
    <citation type="journal article" date="2008" name="Nature">
        <title>The genome of Laccaria bicolor provides insights into mycorrhizal symbiosis.</title>
        <authorList>
            <person name="Martin F."/>
            <person name="Aerts A."/>
            <person name="Ahren D."/>
            <person name="Brun A."/>
            <person name="Danchin E.G.J."/>
            <person name="Duchaussoy F."/>
            <person name="Gibon J."/>
            <person name="Kohler A."/>
            <person name="Lindquist E."/>
            <person name="Pereda V."/>
            <person name="Salamov A."/>
            <person name="Shapiro H.J."/>
            <person name="Wuyts J."/>
            <person name="Blaudez D."/>
            <person name="Buee M."/>
            <person name="Brokstein P."/>
            <person name="Canbaeck B."/>
            <person name="Cohen D."/>
            <person name="Courty P.E."/>
            <person name="Coutinho P.M."/>
            <person name="Delaruelle C."/>
            <person name="Detter J.C."/>
            <person name="Deveau A."/>
            <person name="DiFazio S."/>
            <person name="Duplessis S."/>
            <person name="Fraissinet-Tachet L."/>
            <person name="Lucic E."/>
            <person name="Frey-Klett P."/>
            <person name="Fourrey C."/>
            <person name="Feussner I."/>
            <person name="Gay G."/>
            <person name="Grimwood J."/>
            <person name="Hoegger P.J."/>
            <person name="Jain P."/>
            <person name="Kilaru S."/>
            <person name="Labbe J."/>
            <person name="Lin Y.C."/>
            <person name="Legue V."/>
            <person name="Le Tacon F."/>
            <person name="Marmeisse R."/>
            <person name="Melayah D."/>
            <person name="Montanini B."/>
            <person name="Muratet M."/>
            <person name="Nehls U."/>
            <person name="Niculita-Hirzel H."/>
            <person name="Oudot-Le Secq M.P."/>
            <person name="Peter M."/>
            <person name="Quesneville H."/>
            <person name="Rajashekar B."/>
            <person name="Reich M."/>
            <person name="Rouhier N."/>
            <person name="Schmutz J."/>
            <person name="Yin T."/>
            <person name="Chalot M."/>
            <person name="Henrissat B."/>
            <person name="Kuees U."/>
            <person name="Lucas S."/>
            <person name="Van de Peer Y."/>
            <person name="Podila G.K."/>
            <person name="Polle A."/>
            <person name="Pukkila P.J."/>
            <person name="Richardson P.M."/>
            <person name="Rouze P."/>
            <person name="Sanders I.R."/>
            <person name="Stajich J.E."/>
            <person name="Tunlid A."/>
            <person name="Tuskan G."/>
            <person name="Grigoriev I.V."/>
        </authorList>
    </citation>
    <scope>NUCLEOTIDE SEQUENCE [LARGE SCALE GENOMIC DNA]</scope>
    <source>
        <strain evidence="3">S238N-H82 / ATCC MYA-4686</strain>
    </source>
</reference>
<dbReference type="PANTHER" id="PTHR12097">
    <property type="entry name" value="SPLICING FACTOR 3B, SUBUNIT 1-RELATED"/>
    <property type="match status" value="1"/>
</dbReference>
<dbReference type="GeneID" id="6082460"/>
<proteinExistence type="predicted"/>
<dbReference type="RefSeq" id="XP_001875927.1">
    <property type="nucleotide sequence ID" value="XM_001875892.1"/>
</dbReference>
<evidence type="ECO:0000313" key="2">
    <source>
        <dbReference type="EMBL" id="EDR13429.1"/>
    </source>
</evidence>
<protein>
    <submittedName>
        <fullName evidence="2">Predicted protein</fullName>
    </submittedName>
</protein>
<dbReference type="EMBL" id="DS547130">
    <property type="protein sequence ID" value="EDR02431.1"/>
    <property type="molecule type" value="Genomic_DNA"/>
</dbReference>
<dbReference type="KEGG" id="lbc:LACBIDRAFT_309413"/>
<dbReference type="KEGG" id="lbc:LACBIDRAFT_309285"/>
<dbReference type="EMBL" id="DS547093">
    <property type="protein sequence ID" value="EDR13429.1"/>
    <property type="molecule type" value="Genomic_DNA"/>
</dbReference>
<dbReference type="InParanoid" id="B0CW08"/>
<dbReference type="AlphaFoldDB" id="B0CW08"/>
<dbReference type="GeneID" id="6071253"/>
<gene>
    <name evidence="2" type="ORF">LACBIDRAFT_309285</name>
    <name evidence="1" type="ORF">LACBIDRAFT_309413</name>
</gene>
<dbReference type="Proteomes" id="UP000001194">
    <property type="component" value="Unassembled WGS sequence"/>
</dbReference>
<accession>B0CW08</accession>
<keyword evidence="3" id="KW-1185">Reference proteome</keyword>
<dbReference type="OrthoDB" id="2691542at2759"/>
<evidence type="ECO:0000313" key="3">
    <source>
        <dbReference type="Proteomes" id="UP000001194"/>
    </source>
</evidence>
<dbReference type="HOGENOM" id="CLU_2671474_0_0_1"/>
<organism evidence="3">
    <name type="scientific">Laccaria bicolor (strain S238N-H82 / ATCC MYA-4686)</name>
    <name type="common">Bicoloured deceiver</name>
    <name type="synonym">Laccaria laccata var. bicolor</name>
    <dbReference type="NCBI Taxonomy" id="486041"/>
    <lineage>
        <taxon>Eukaryota</taxon>
        <taxon>Fungi</taxon>
        <taxon>Dikarya</taxon>
        <taxon>Basidiomycota</taxon>
        <taxon>Agaricomycotina</taxon>
        <taxon>Agaricomycetes</taxon>
        <taxon>Agaricomycetidae</taxon>
        <taxon>Agaricales</taxon>
        <taxon>Agaricineae</taxon>
        <taxon>Hydnangiaceae</taxon>
        <taxon>Laccaria</taxon>
    </lineage>
</organism>
<dbReference type="STRING" id="486041.B0CW08"/>
<sequence length="75" mass="8184">MTALGLAALAEAAAPHGIESFDTVLKPVWLGIRLRLAKVFAPFLKVIGFTIPLTDPEYDSSRLFSFVISKHLTRG</sequence>
<dbReference type="GO" id="GO:0000245">
    <property type="term" value="P:spliceosomal complex assembly"/>
    <property type="evidence" value="ECO:0007669"/>
    <property type="project" value="InterPro"/>
</dbReference>
<dbReference type="GO" id="GO:0003729">
    <property type="term" value="F:mRNA binding"/>
    <property type="evidence" value="ECO:0007669"/>
    <property type="project" value="InterPro"/>
</dbReference>